<evidence type="ECO:0000313" key="4">
    <source>
        <dbReference type="EMBL" id="KAF5358870.1"/>
    </source>
</evidence>
<dbReference type="OrthoDB" id="4062651at2759"/>
<dbReference type="Gene3D" id="1.10.150.60">
    <property type="entry name" value="ARID DNA-binding domain"/>
    <property type="match status" value="1"/>
</dbReference>
<dbReference type="Proteomes" id="UP000518752">
    <property type="component" value="Unassembled WGS sequence"/>
</dbReference>
<dbReference type="InterPro" id="IPR051681">
    <property type="entry name" value="Ser/Thr_Kinases-Pseudokinases"/>
</dbReference>
<dbReference type="CDD" id="cd16100">
    <property type="entry name" value="ARID"/>
    <property type="match status" value="1"/>
</dbReference>
<dbReference type="PROSITE" id="PS50011">
    <property type="entry name" value="PROTEIN_KINASE_DOM"/>
    <property type="match status" value="1"/>
</dbReference>
<evidence type="ECO:0008006" key="6">
    <source>
        <dbReference type="Google" id="ProtNLM"/>
    </source>
</evidence>
<feature type="region of interest" description="Disordered" evidence="1">
    <location>
        <begin position="640"/>
        <end position="665"/>
    </location>
</feature>
<dbReference type="PANTHER" id="PTHR44329:SF214">
    <property type="entry name" value="PROTEIN KINASE DOMAIN-CONTAINING PROTEIN"/>
    <property type="match status" value="1"/>
</dbReference>
<dbReference type="InterPro" id="IPR001606">
    <property type="entry name" value="ARID_dom"/>
</dbReference>
<dbReference type="SMART" id="SM01014">
    <property type="entry name" value="ARID"/>
    <property type="match status" value="1"/>
</dbReference>
<feature type="compositionally biased region" description="Polar residues" evidence="1">
    <location>
        <begin position="643"/>
        <end position="659"/>
    </location>
</feature>
<accession>A0A8H5G639</accession>
<organism evidence="4 5">
    <name type="scientific">Collybiopsis confluens</name>
    <dbReference type="NCBI Taxonomy" id="2823264"/>
    <lineage>
        <taxon>Eukaryota</taxon>
        <taxon>Fungi</taxon>
        <taxon>Dikarya</taxon>
        <taxon>Basidiomycota</taxon>
        <taxon>Agaricomycotina</taxon>
        <taxon>Agaricomycetes</taxon>
        <taxon>Agaricomycetidae</taxon>
        <taxon>Agaricales</taxon>
        <taxon>Marasmiineae</taxon>
        <taxon>Omphalotaceae</taxon>
        <taxon>Collybiopsis</taxon>
    </lineage>
</organism>
<dbReference type="Pfam" id="PF07714">
    <property type="entry name" value="PK_Tyr_Ser-Thr"/>
    <property type="match status" value="1"/>
</dbReference>
<reference evidence="4 5" key="1">
    <citation type="journal article" date="2020" name="ISME J.">
        <title>Uncovering the hidden diversity of litter-decomposition mechanisms in mushroom-forming fungi.</title>
        <authorList>
            <person name="Floudas D."/>
            <person name="Bentzer J."/>
            <person name="Ahren D."/>
            <person name="Johansson T."/>
            <person name="Persson P."/>
            <person name="Tunlid A."/>
        </authorList>
    </citation>
    <scope>NUCLEOTIDE SEQUENCE [LARGE SCALE GENOMIC DNA]</scope>
    <source>
        <strain evidence="4 5">CBS 406.79</strain>
    </source>
</reference>
<dbReference type="InterPro" id="IPR008271">
    <property type="entry name" value="Ser/Thr_kinase_AS"/>
</dbReference>
<dbReference type="SUPFAM" id="SSF46774">
    <property type="entry name" value="ARID-like"/>
    <property type="match status" value="1"/>
</dbReference>
<name>A0A8H5G639_9AGAR</name>
<dbReference type="InterPro" id="IPR001245">
    <property type="entry name" value="Ser-Thr/Tyr_kinase_cat_dom"/>
</dbReference>
<dbReference type="GO" id="GO:0004674">
    <property type="term" value="F:protein serine/threonine kinase activity"/>
    <property type="evidence" value="ECO:0007669"/>
    <property type="project" value="TreeGrafter"/>
</dbReference>
<feature type="region of interest" description="Disordered" evidence="1">
    <location>
        <begin position="794"/>
        <end position="875"/>
    </location>
</feature>
<dbReference type="PROSITE" id="PS51011">
    <property type="entry name" value="ARID"/>
    <property type="match status" value="1"/>
</dbReference>
<dbReference type="InterPro" id="IPR036431">
    <property type="entry name" value="ARID_dom_sf"/>
</dbReference>
<evidence type="ECO:0000256" key="1">
    <source>
        <dbReference type="SAM" id="MobiDB-lite"/>
    </source>
</evidence>
<feature type="region of interest" description="Disordered" evidence="1">
    <location>
        <begin position="900"/>
        <end position="966"/>
    </location>
</feature>
<evidence type="ECO:0000259" key="3">
    <source>
        <dbReference type="PROSITE" id="PS51011"/>
    </source>
</evidence>
<dbReference type="SUPFAM" id="SSF56112">
    <property type="entry name" value="Protein kinase-like (PK-like)"/>
    <property type="match status" value="1"/>
</dbReference>
<comment type="caution">
    <text evidence="4">The sequence shown here is derived from an EMBL/GenBank/DDBJ whole genome shotgun (WGS) entry which is preliminary data.</text>
</comment>
<evidence type="ECO:0000313" key="5">
    <source>
        <dbReference type="Proteomes" id="UP000518752"/>
    </source>
</evidence>
<dbReference type="EMBL" id="JAACJN010000226">
    <property type="protein sequence ID" value="KAF5358870.1"/>
    <property type="molecule type" value="Genomic_DNA"/>
</dbReference>
<feature type="domain" description="Protein kinase" evidence="2">
    <location>
        <begin position="146"/>
        <end position="410"/>
    </location>
</feature>
<feature type="region of interest" description="Disordered" evidence="1">
    <location>
        <begin position="560"/>
        <end position="580"/>
    </location>
</feature>
<sequence>MAMMVQTAKAHDQQLSVFSPLSQTLEGTFMSSPALDHYLAPKNTVPHAPLLEEATATDVLKRALAQWIAFRRAHSTSQTRPTFDWLAVDLAQRILDELQEARRPFLLDKHGGEDPVLRNNHVGLLRFISWKFQILPSSLTIQNVEREGGTAVTGGGCADIWRGTLQGNQVCLKVLRIFVEQDVKARDKLRKEFCREALIWRQLRHPNILPLLGVSIDLFSPSFCLISSWMENKDIITYLKQNPDHDLQTVLSEVASGLRYMHSMVPPLVHGDIKGANILVTDDCRCCLADFGLSVITTSSQAWTMTTSSNFAGKGTVRWLAPEYLTSEIPNRPSRDIYAFGCTILEIFTRKPPFSDRKNEIALLSHVMGGGRPDRPQDDRYSDALWDLTTLCWAQNVEERPSANQIHEFLKIPRLKLSLSPFDLSAVKVELAMNGQMQPLDRARFEDMCTRWCLAKNIVYNPHLLLIDNRTIDLYQLYFQVMREGGLTSVTRRQLWPIIGGRLNTVHFPGSANEDSKSGPAAAIQIQYVYNEYLSAFDTVYVDSVMDSGRKAAGHLATSGQFLSQGGGREGPPPNAPTMSNTLEELRKLSPTLLDRILNYAGKPASELRARGIGEVIIKFFEGHRPLLQKMAMDRDRFRNGLNGRQSASQSPANGNQPGSVIPRPSTEQLNAAQLNIHRLKSYQTRSLPMRPTVEIAPELQFLYKQLLEMAFHRASQLEVKLHVYSIVTKREENTKRLLTAVNCFGSVSTIFVGIAIPKICCLVRRFEVFDSQLRDETSRLLVIIQRIARREDPVQQPGGTSWSSKPFLDHPSNIGLQDGQGTPPGPSHQQQLPSPSQIPQAAHTAPDLPLPPITRAPSPAEAESFLTPSSATPVAIPTSNAKVKISPIVDRAQLTAMSINGVKRPREDDTEAVHPLATPGSSSPSPTSLSSLDEPFPKRLKTDSEGGSVFSPVSSREPGNSIHDA</sequence>
<feature type="compositionally biased region" description="Low complexity" evidence="1">
    <location>
        <begin position="916"/>
        <end position="933"/>
    </location>
</feature>
<dbReference type="InterPro" id="IPR011009">
    <property type="entry name" value="Kinase-like_dom_sf"/>
</dbReference>
<dbReference type="PROSITE" id="PS00108">
    <property type="entry name" value="PROTEIN_KINASE_ST"/>
    <property type="match status" value="1"/>
</dbReference>
<feature type="domain" description="ARID" evidence="3">
    <location>
        <begin position="439"/>
        <end position="542"/>
    </location>
</feature>
<dbReference type="InterPro" id="IPR000719">
    <property type="entry name" value="Prot_kinase_dom"/>
</dbReference>
<dbReference type="Pfam" id="PF01388">
    <property type="entry name" value="ARID"/>
    <property type="match status" value="1"/>
</dbReference>
<dbReference type="GO" id="GO:0003677">
    <property type="term" value="F:DNA binding"/>
    <property type="evidence" value="ECO:0007669"/>
    <property type="project" value="InterPro"/>
</dbReference>
<dbReference type="Gene3D" id="1.10.510.10">
    <property type="entry name" value="Transferase(Phosphotransferase) domain 1"/>
    <property type="match status" value="1"/>
</dbReference>
<dbReference type="PANTHER" id="PTHR44329">
    <property type="entry name" value="SERINE/THREONINE-PROTEIN KINASE TNNI3K-RELATED"/>
    <property type="match status" value="1"/>
</dbReference>
<dbReference type="GO" id="GO:0005524">
    <property type="term" value="F:ATP binding"/>
    <property type="evidence" value="ECO:0007669"/>
    <property type="project" value="InterPro"/>
</dbReference>
<evidence type="ECO:0000259" key="2">
    <source>
        <dbReference type="PROSITE" id="PS50011"/>
    </source>
</evidence>
<keyword evidence="5" id="KW-1185">Reference proteome</keyword>
<dbReference type="AlphaFoldDB" id="A0A8H5G639"/>
<dbReference type="SMART" id="SM00220">
    <property type="entry name" value="S_TKc"/>
    <property type="match status" value="1"/>
</dbReference>
<feature type="compositionally biased region" description="Basic and acidic residues" evidence="1">
    <location>
        <begin position="936"/>
        <end position="945"/>
    </location>
</feature>
<proteinExistence type="predicted"/>
<protein>
    <recommendedName>
        <fullName evidence="6">Kinase-like protein</fullName>
    </recommendedName>
</protein>
<feature type="compositionally biased region" description="Low complexity" evidence="1">
    <location>
        <begin position="828"/>
        <end position="841"/>
    </location>
</feature>
<gene>
    <name evidence="4" type="ORF">D9757_012304</name>
</gene>
<dbReference type="SMART" id="SM00501">
    <property type="entry name" value="BRIGHT"/>
    <property type="match status" value="1"/>
</dbReference>